<proteinExistence type="inferred from homology"/>
<reference evidence="3 4" key="1">
    <citation type="journal article" date="2013" name="Antonie Van Leeuwenhoek">
        <title>Paracoccus zhejiangensis sp. nov., isolated from activated sludge in wastewater-treatment system.</title>
        <authorList>
            <person name="Wu Z.G."/>
            <person name="Zhang D.F."/>
            <person name="Liu Y.L."/>
            <person name="Wang F."/>
            <person name="Jiang X."/>
            <person name="Li C."/>
            <person name="Li S.P."/>
            <person name="Hong Q."/>
            <person name="Li W.J."/>
        </authorList>
    </citation>
    <scope>NUCLEOTIDE SEQUENCE [LARGE SCALE GENOMIC DNA]</scope>
    <source>
        <strain evidence="3 4">J6</strain>
        <plasmid evidence="4">Plasmid ppz02</plasmid>
    </source>
</reference>
<dbReference type="RefSeq" id="WP_101754684.1">
    <property type="nucleotide sequence ID" value="NZ_CP025432.1"/>
</dbReference>
<dbReference type="Gene3D" id="3.30.2310.20">
    <property type="entry name" value="RelE-like"/>
    <property type="match status" value="1"/>
</dbReference>
<dbReference type="Proteomes" id="UP000234530">
    <property type="component" value="Plasmid pPZ02"/>
</dbReference>
<comment type="similarity">
    <text evidence="1">Belongs to the RelE toxin family.</text>
</comment>
<dbReference type="PANTHER" id="PTHR33755">
    <property type="entry name" value="TOXIN PARE1-RELATED"/>
    <property type="match status" value="1"/>
</dbReference>
<dbReference type="OrthoDB" id="595470at2"/>
<dbReference type="Pfam" id="PF05016">
    <property type="entry name" value="ParE_toxin"/>
    <property type="match status" value="1"/>
</dbReference>
<keyword evidence="4" id="KW-1185">Reference proteome</keyword>
<dbReference type="KEGG" id="pzh:CX676_20600"/>
<dbReference type="InterPro" id="IPR051803">
    <property type="entry name" value="TA_system_RelE-like_toxin"/>
</dbReference>
<dbReference type="AlphaFoldDB" id="A0A2H5F5A4"/>
<name>A0A2H5F5A4_9RHOB</name>
<gene>
    <name evidence="3" type="ORF">CX676_20600</name>
</gene>
<accession>A0A2H5F5A4</accession>
<evidence type="ECO:0000313" key="3">
    <source>
        <dbReference type="EMBL" id="AUH66717.1"/>
    </source>
</evidence>
<organism evidence="3 4">
    <name type="scientific">Paracoccus zhejiangensis</name>
    <dbReference type="NCBI Taxonomy" id="1077935"/>
    <lineage>
        <taxon>Bacteria</taxon>
        <taxon>Pseudomonadati</taxon>
        <taxon>Pseudomonadota</taxon>
        <taxon>Alphaproteobacteria</taxon>
        <taxon>Rhodobacterales</taxon>
        <taxon>Paracoccaceae</taxon>
        <taxon>Paracoccus</taxon>
    </lineage>
</organism>
<keyword evidence="3" id="KW-0614">Plasmid</keyword>
<evidence type="ECO:0000313" key="4">
    <source>
        <dbReference type="Proteomes" id="UP000234530"/>
    </source>
</evidence>
<protein>
    <submittedName>
        <fullName evidence="3">Type II toxin-antitoxin system mRNA interferase toxin, RelE/StbE family</fullName>
    </submittedName>
</protein>
<sequence>MKTLLIAEPAGRDLEAIVDYIARENPAAAENVYRQIARTAAKLPEFPALGRPGRFSGTREMNVAGSPYLIVYEVNVEAVTILAVFHTSRNLAAALRDRMEGS</sequence>
<dbReference type="EMBL" id="CP025432">
    <property type="protein sequence ID" value="AUH66717.1"/>
    <property type="molecule type" value="Genomic_DNA"/>
</dbReference>
<geneLocation type="plasmid" evidence="4">
    <name>ppz02</name>
</geneLocation>
<dbReference type="InterPro" id="IPR035093">
    <property type="entry name" value="RelE/ParE_toxin_dom_sf"/>
</dbReference>
<keyword evidence="2" id="KW-1277">Toxin-antitoxin system</keyword>
<dbReference type="NCBIfam" id="TIGR02385">
    <property type="entry name" value="RelE_StbE"/>
    <property type="match status" value="1"/>
</dbReference>
<evidence type="ECO:0000256" key="1">
    <source>
        <dbReference type="ARBA" id="ARBA00006226"/>
    </source>
</evidence>
<evidence type="ECO:0000256" key="2">
    <source>
        <dbReference type="ARBA" id="ARBA00022649"/>
    </source>
</evidence>
<dbReference type="InterPro" id="IPR007712">
    <property type="entry name" value="RelE/ParE_toxin"/>
</dbReference>